<keyword evidence="2" id="KW-0812">Transmembrane</keyword>
<dbReference type="Proteomes" id="UP000785200">
    <property type="component" value="Unassembled WGS sequence"/>
</dbReference>
<keyword evidence="5" id="KW-1185">Reference proteome</keyword>
<evidence type="ECO:0000313" key="4">
    <source>
        <dbReference type="EMBL" id="KAG0650789.1"/>
    </source>
</evidence>
<name>A0A9P7AZ88_9HELO</name>
<keyword evidence="2" id="KW-1133">Transmembrane helix</keyword>
<feature type="region of interest" description="Disordered" evidence="1">
    <location>
        <begin position="119"/>
        <end position="142"/>
    </location>
</feature>
<gene>
    <name evidence="4" type="ORF">D0Z07_2659</name>
</gene>
<dbReference type="EMBL" id="VNKQ01000005">
    <property type="protein sequence ID" value="KAG0650789.1"/>
    <property type="molecule type" value="Genomic_DNA"/>
</dbReference>
<evidence type="ECO:0000313" key="5">
    <source>
        <dbReference type="Proteomes" id="UP000785200"/>
    </source>
</evidence>
<dbReference type="AlphaFoldDB" id="A0A9P7AZ88"/>
<protein>
    <recommendedName>
        <fullName evidence="6">Integral membrane protein</fullName>
    </recommendedName>
</protein>
<evidence type="ECO:0008006" key="6">
    <source>
        <dbReference type="Google" id="ProtNLM"/>
    </source>
</evidence>
<feature type="region of interest" description="Disordered" evidence="1">
    <location>
        <begin position="224"/>
        <end position="249"/>
    </location>
</feature>
<feature type="signal peptide" evidence="3">
    <location>
        <begin position="1"/>
        <end position="27"/>
    </location>
</feature>
<sequence length="249" mass="26419">MFFNLNSTPFLLAILSLPLLASSQTQAADGVIVPFTSKLPACASLCGKLFDVQGACSPPAIASVSQSCFCGDPRLTSFLQSGTAGVSSVCGPTSCTAAADLEKIQSWYESYCNVAQTTPTTTTGTTPTGTQTGSSTPIPASSQTKNQGWFATHWKWVVMIIVIILGLAVIWIGAFILRRRYIRKREKEIEMRPPVAWGPHQMQGATGGYGDGVSIANGGAAKEARGQVVATPADATKRESKGWLKKSRR</sequence>
<evidence type="ECO:0000256" key="1">
    <source>
        <dbReference type="SAM" id="MobiDB-lite"/>
    </source>
</evidence>
<organism evidence="4 5">
    <name type="scientific">Hyphodiscus hymeniophilus</name>
    <dbReference type="NCBI Taxonomy" id="353542"/>
    <lineage>
        <taxon>Eukaryota</taxon>
        <taxon>Fungi</taxon>
        <taxon>Dikarya</taxon>
        <taxon>Ascomycota</taxon>
        <taxon>Pezizomycotina</taxon>
        <taxon>Leotiomycetes</taxon>
        <taxon>Helotiales</taxon>
        <taxon>Hyphodiscaceae</taxon>
        <taxon>Hyphodiscus</taxon>
    </lineage>
</organism>
<proteinExistence type="predicted"/>
<keyword evidence="3" id="KW-0732">Signal</keyword>
<feature type="chain" id="PRO_5040198780" description="Integral membrane protein" evidence="3">
    <location>
        <begin position="28"/>
        <end position="249"/>
    </location>
</feature>
<comment type="caution">
    <text evidence="4">The sequence shown here is derived from an EMBL/GenBank/DDBJ whole genome shotgun (WGS) entry which is preliminary data.</text>
</comment>
<accession>A0A9P7AZ88</accession>
<feature type="compositionally biased region" description="Low complexity" evidence="1">
    <location>
        <begin position="119"/>
        <end position="137"/>
    </location>
</feature>
<evidence type="ECO:0000256" key="2">
    <source>
        <dbReference type="SAM" id="Phobius"/>
    </source>
</evidence>
<evidence type="ECO:0000256" key="3">
    <source>
        <dbReference type="SAM" id="SignalP"/>
    </source>
</evidence>
<keyword evidence="2" id="KW-0472">Membrane</keyword>
<feature type="transmembrane region" description="Helical" evidence="2">
    <location>
        <begin position="156"/>
        <end position="177"/>
    </location>
</feature>
<dbReference type="OrthoDB" id="5426355at2759"/>
<reference evidence="4" key="1">
    <citation type="submission" date="2019-07" db="EMBL/GenBank/DDBJ databases">
        <title>Hyphodiscus hymeniophilus genome sequencing and assembly.</title>
        <authorList>
            <person name="Kramer G."/>
            <person name="Nodwell J."/>
        </authorList>
    </citation>
    <scope>NUCLEOTIDE SEQUENCE</scope>
    <source>
        <strain evidence="4">ATCC 34498</strain>
    </source>
</reference>